<evidence type="ECO:0000313" key="9">
    <source>
        <dbReference type="EMBL" id="CAG5874248.1"/>
    </source>
</evidence>
<name>A0A8S4AP30_9TELE</name>
<accession>A0A8S4AP30</accession>
<evidence type="ECO:0000313" key="10">
    <source>
        <dbReference type="Proteomes" id="UP000677803"/>
    </source>
</evidence>
<feature type="transmembrane region" description="Helical" evidence="7">
    <location>
        <begin position="227"/>
        <end position="251"/>
    </location>
</feature>
<feature type="transmembrane region" description="Helical" evidence="7">
    <location>
        <begin position="191"/>
        <end position="215"/>
    </location>
</feature>
<keyword evidence="3 7" id="KW-0812">Transmembrane</keyword>
<keyword evidence="2 7" id="KW-0808">Transferase</keyword>
<dbReference type="PANTHER" id="PTHR12246">
    <property type="entry name" value="PALMITOYLTRANSFERASE ZDHHC16"/>
    <property type="match status" value="1"/>
</dbReference>
<keyword evidence="4 7" id="KW-1133">Transmembrane helix</keyword>
<evidence type="ECO:0000256" key="3">
    <source>
        <dbReference type="ARBA" id="ARBA00022692"/>
    </source>
</evidence>
<evidence type="ECO:0000256" key="4">
    <source>
        <dbReference type="ARBA" id="ARBA00022989"/>
    </source>
</evidence>
<evidence type="ECO:0000256" key="2">
    <source>
        <dbReference type="ARBA" id="ARBA00022679"/>
    </source>
</evidence>
<dbReference type="GO" id="GO:0019706">
    <property type="term" value="F:protein-cysteine S-palmitoyltransferase activity"/>
    <property type="evidence" value="ECO:0007669"/>
    <property type="project" value="UniProtKB-EC"/>
</dbReference>
<reference evidence="9" key="1">
    <citation type="submission" date="2021-05" db="EMBL/GenBank/DDBJ databases">
        <authorList>
            <person name="Tigano A."/>
        </authorList>
    </citation>
    <scope>NUCLEOTIDE SEQUENCE</scope>
</reference>
<evidence type="ECO:0000259" key="8">
    <source>
        <dbReference type="Pfam" id="PF01529"/>
    </source>
</evidence>
<comment type="catalytic activity">
    <reaction evidence="7">
        <text>L-cysteinyl-[protein] + hexadecanoyl-CoA = S-hexadecanoyl-L-cysteinyl-[protein] + CoA</text>
        <dbReference type="Rhea" id="RHEA:36683"/>
        <dbReference type="Rhea" id="RHEA-COMP:10131"/>
        <dbReference type="Rhea" id="RHEA-COMP:11032"/>
        <dbReference type="ChEBI" id="CHEBI:29950"/>
        <dbReference type="ChEBI" id="CHEBI:57287"/>
        <dbReference type="ChEBI" id="CHEBI:57379"/>
        <dbReference type="ChEBI" id="CHEBI:74151"/>
        <dbReference type="EC" id="2.3.1.225"/>
    </reaction>
</comment>
<dbReference type="GO" id="GO:0016020">
    <property type="term" value="C:membrane"/>
    <property type="evidence" value="ECO:0007669"/>
    <property type="project" value="UniProtKB-SubCell"/>
</dbReference>
<dbReference type="EC" id="2.3.1.225" evidence="7"/>
<evidence type="ECO:0000256" key="6">
    <source>
        <dbReference type="ARBA" id="ARBA00023315"/>
    </source>
</evidence>
<protein>
    <recommendedName>
        <fullName evidence="7">Palmitoyltransferase</fullName>
        <ecNumber evidence="7">2.3.1.225</ecNumber>
    </recommendedName>
</protein>
<evidence type="ECO:0000256" key="7">
    <source>
        <dbReference type="RuleBase" id="RU079119"/>
    </source>
</evidence>
<keyword evidence="5 7" id="KW-0472">Membrane</keyword>
<gene>
    <name evidence="9" type="ORF">MMEN_LOCUS5221</name>
</gene>
<organism evidence="9 10">
    <name type="scientific">Menidia menidia</name>
    <name type="common">Atlantic silverside</name>
    <dbReference type="NCBI Taxonomy" id="238744"/>
    <lineage>
        <taxon>Eukaryota</taxon>
        <taxon>Metazoa</taxon>
        <taxon>Chordata</taxon>
        <taxon>Craniata</taxon>
        <taxon>Vertebrata</taxon>
        <taxon>Euteleostomi</taxon>
        <taxon>Actinopterygii</taxon>
        <taxon>Neopterygii</taxon>
        <taxon>Teleostei</taxon>
        <taxon>Neoteleostei</taxon>
        <taxon>Acanthomorphata</taxon>
        <taxon>Ovalentaria</taxon>
        <taxon>Atherinomorphae</taxon>
        <taxon>Atheriniformes</taxon>
        <taxon>Atherinopsidae</taxon>
        <taxon>Menidiinae</taxon>
        <taxon>Menidia</taxon>
    </lineage>
</organism>
<feature type="transmembrane region" description="Helical" evidence="7">
    <location>
        <begin position="78"/>
        <end position="102"/>
    </location>
</feature>
<dbReference type="Proteomes" id="UP000677803">
    <property type="component" value="Unassembled WGS sequence"/>
</dbReference>
<evidence type="ECO:0000256" key="5">
    <source>
        <dbReference type="ARBA" id="ARBA00023136"/>
    </source>
</evidence>
<dbReference type="PROSITE" id="PS50216">
    <property type="entry name" value="DHHC"/>
    <property type="match status" value="1"/>
</dbReference>
<evidence type="ECO:0000256" key="1">
    <source>
        <dbReference type="ARBA" id="ARBA00004141"/>
    </source>
</evidence>
<comment type="caution">
    <text evidence="9">The sequence shown here is derived from an EMBL/GenBank/DDBJ whole genome shotgun (WGS) entry which is preliminary data.</text>
</comment>
<sequence length="341" mass="39497">MAPSHALRCCKRALNWVPVLFINLVVGWSYYAYVVELCIQSQIMQNEVSAALCKQYPYFRFKMCSVSLMFLEDYPNSIFFSSTVSYLVFFHIFFGMFIWSYWKTIWSKPASPSAAFALPRAEKELFEKEQRAEVQQEILKKVARNLPVYTRTAGGAIRYCDYCQVIKPDRCHHCSTCEMVNNCVGFSNYKYFVLFLAYATLYCVVICATVIKYFIKFWTKQLPDTHAKFHILFLFFVAALFFISIVSLLSYHLWLVGKNRTTIEAFRAPVFVNGPDKNGFSLGFSRNVVDVFGDQAKYWIFPVFSGQGDGHSFVTRLVHIDPEHANSILQQNGKMQEFSLY</sequence>
<keyword evidence="10" id="KW-1185">Reference proteome</keyword>
<keyword evidence="6 7" id="KW-0012">Acyltransferase</keyword>
<feature type="transmembrane region" description="Helical" evidence="7">
    <location>
        <begin position="12"/>
        <end position="31"/>
    </location>
</feature>
<proteinExistence type="inferred from homology"/>
<comment type="subcellular location">
    <subcellularLocation>
        <location evidence="1">Membrane</location>
        <topology evidence="1">Multi-pass membrane protein</topology>
    </subcellularLocation>
</comment>
<feature type="domain" description="Palmitoyltransferase DHHC" evidence="8">
    <location>
        <begin position="158"/>
        <end position="266"/>
    </location>
</feature>
<comment type="similarity">
    <text evidence="7">Belongs to the DHHC palmitoyltransferase family.</text>
</comment>
<dbReference type="InterPro" id="IPR039859">
    <property type="entry name" value="PFA4/ZDH16/20/ERF2-like"/>
</dbReference>
<dbReference type="OrthoDB" id="9909019at2759"/>
<dbReference type="AlphaFoldDB" id="A0A8S4AP30"/>
<dbReference type="Pfam" id="PF01529">
    <property type="entry name" value="DHHC"/>
    <property type="match status" value="1"/>
</dbReference>
<comment type="domain">
    <text evidence="7">The DHHC domain is required for palmitoyltransferase activity.</text>
</comment>
<dbReference type="EMBL" id="CAJRST010004446">
    <property type="protein sequence ID" value="CAG5874248.1"/>
    <property type="molecule type" value="Genomic_DNA"/>
</dbReference>
<dbReference type="InterPro" id="IPR001594">
    <property type="entry name" value="Palmitoyltrfase_DHHC"/>
</dbReference>